<feature type="active site" evidence="14">
    <location>
        <position position="237"/>
    </location>
</feature>
<dbReference type="InterPro" id="IPR006626">
    <property type="entry name" value="PbH1"/>
</dbReference>
<dbReference type="GO" id="GO:0071555">
    <property type="term" value="P:cell wall organization"/>
    <property type="evidence" value="ECO:0007669"/>
    <property type="project" value="UniProtKB-KW"/>
</dbReference>
<dbReference type="FunFam" id="2.160.20.10:FF:000002">
    <property type="entry name" value="Endopolygalacturonase D"/>
    <property type="match status" value="1"/>
</dbReference>
<evidence type="ECO:0000256" key="14">
    <source>
        <dbReference type="PROSITE-ProRule" id="PRU10052"/>
    </source>
</evidence>
<keyword evidence="18" id="KW-1185">Reference proteome</keyword>
<keyword evidence="6" id="KW-0677">Repeat</keyword>
<dbReference type="SUPFAM" id="SSF51126">
    <property type="entry name" value="Pectin lyase-like"/>
    <property type="match status" value="1"/>
</dbReference>
<evidence type="ECO:0000256" key="9">
    <source>
        <dbReference type="ARBA" id="ARBA00023157"/>
    </source>
</evidence>
<dbReference type="InterPro" id="IPR011050">
    <property type="entry name" value="Pectin_lyase_fold/virulence"/>
</dbReference>
<dbReference type="EMBL" id="SRPY01000427">
    <property type="protein sequence ID" value="KAG5924096.1"/>
    <property type="molecule type" value="Genomic_DNA"/>
</dbReference>
<keyword evidence="5 16" id="KW-0732">Signal</keyword>
<evidence type="ECO:0000256" key="16">
    <source>
        <dbReference type="SAM" id="SignalP"/>
    </source>
</evidence>
<protein>
    <recommendedName>
        <fullName evidence="3">endo-polygalacturonase</fullName>
        <ecNumber evidence="3">3.2.1.15</ecNumber>
    </recommendedName>
    <alternativeName>
        <fullName evidence="13">Pectinase</fullName>
    </alternativeName>
</protein>
<dbReference type="EC" id="3.2.1.15" evidence="3"/>
<sequence>MRSLHLLLLPVWTGVFVSATPVPGKSKNKAPAAVATMDSKACTFSDANQAIANKRKCSTITLRNMQVPAGKTLALDDLADNTHVIFSGKMTFGYQEWTGPLISISGKGITITGAPGNIIDGQGRRWWDGKGTNSGKKKPQFFNAHNLVNSQIRGLNILNTPAHAMSISACDTLGVYNVNIDDSAGDSLGGHNTDGFDVGTSKNIIISGCTVKNQDDCLAINSGTNITFTGGYCSGGHGLSIGSVGGRTDNAVKHVRITNSKVVDSDNGIRVKTLSGGKGSVEDVAFDNIALIRIKGTGVTIQQDYQNGRPTGKPTKGVPITNLSVTRISGNVMPGGTNYYVLCADCANWKWTQNKVVSGTKADVKAGVPAGVVF</sequence>
<evidence type="ECO:0000256" key="13">
    <source>
        <dbReference type="ARBA" id="ARBA00083621"/>
    </source>
</evidence>
<keyword evidence="11" id="KW-0961">Cell wall biogenesis/degradation</keyword>
<comment type="catalytic activity">
    <reaction evidence="12">
        <text>(1,4-alpha-D-galacturonosyl)n+m + H2O = (1,4-alpha-D-galacturonosyl)n + (1,4-alpha-D-galacturonosyl)m.</text>
        <dbReference type="EC" id="3.2.1.15"/>
    </reaction>
</comment>
<dbReference type="Proteomes" id="UP000811619">
    <property type="component" value="Unassembled WGS sequence"/>
</dbReference>
<evidence type="ECO:0000256" key="12">
    <source>
        <dbReference type="ARBA" id="ARBA00034074"/>
    </source>
</evidence>
<evidence type="ECO:0000256" key="2">
    <source>
        <dbReference type="ARBA" id="ARBA00008834"/>
    </source>
</evidence>
<name>A0A8K0JAW6_9HYPO</name>
<dbReference type="PROSITE" id="PS00502">
    <property type="entry name" value="POLYGALACTURONASE"/>
    <property type="match status" value="1"/>
</dbReference>
<dbReference type="AlphaFoldDB" id="A0A8K0JAW6"/>
<evidence type="ECO:0000256" key="10">
    <source>
        <dbReference type="ARBA" id="ARBA00023295"/>
    </source>
</evidence>
<evidence type="ECO:0000256" key="3">
    <source>
        <dbReference type="ARBA" id="ARBA00012736"/>
    </source>
</evidence>
<dbReference type="Pfam" id="PF00295">
    <property type="entry name" value="Glyco_hydro_28"/>
    <property type="match status" value="1"/>
</dbReference>
<comment type="similarity">
    <text evidence="2 15">Belongs to the glycosyl hydrolase 28 family.</text>
</comment>
<reference evidence="17" key="1">
    <citation type="journal article" date="2020" name="bioRxiv">
        <title>Whole genome comparisons of ergot fungi reveals the divergence and evolution of species within the genus Claviceps are the result of varying mechanisms driving genome evolution and host range expansion.</title>
        <authorList>
            <person name="Wyka S.A."/>
            <person name="Mondo S.J."/>
            <person name="Liu M."/>
            <person name="Dettman J."/>
            <person name="Nalam V."/>
            <person name="Broders K.D."/>
        </authorList>
    </citation>
    <scope>NUCLEOTIDE SEQUENCE</scope>
    <source>
        <strain evidence="17">CCC 489</strain>
    </source>
</reference>
<evidence type="ECO:0000256" key="1">
    <source>
        <dbReference type="ARBA" id="ARBA00004613"/>
    </source>
</evidence>
<evidence type="ECO:0000256" key="15">
    <source>
        <dbReference type="RuleBase" id="RU361169"/>
    </source>
</evidence>
<dbReference type="Gene3D" id="2.160.20.10">
    <property type="entry name" value="Single-stranded right-handed beta-helix, Pectin lyase-like"/>
    <property type="match status" value="1"/>
</dbReference>
<evidence type="ECO:0000256" key="11">
    <source>
        <dbReference type="ARBA" id="ARBA00023316"/>
    </source>
</evidence>
<keyword evidence="8" id="KW-0865">Zymogen</keyword>
<dbReference type="GO" id="GO:0004650">
    <property type="term" value="F:polygalacturonase activity"/>
    <property type="evidence" value="ECO:0007669"/>
    <property type="project" value="UniProtKB-EC"/>
</dbReference>
<gene>
    <name evidence="17" type="ORF">E4U42_004750</name>
</gene>
<feature type="signal peptide" evidence="16">
    <location>
        <begin position="1"/>
        <end position="19"/>
    </location>
</feature>
<dbReference type="GO" id="GO:0045490">
    <property type="term" value="P:pectin catabolic process"/>
    <property type="evidence" value="ECO:0007669"/>
    <property type="project" value="TreeGrafter"/>
</dbReference>
<evidence type="ECO:0000256" key="4">
    <source>
        <dbReference type="ARBA" id="ARBA00022525"/>
    </source>
</evidence>
<dbReference type="OrthoDB" id="1546079at2759"/>
<dbReference type="GO" id="GO:0005576">
    <property type="term" value="C:extracellular region"/>
    <property type="evidence" value="ECO:0007669"/>
    <property type="project" value="UniProtKB-SubCell"/>
</dbReference>
<evidence type="ECO:0000256" key="5">
    <source>
        <dbReference type="ARBA" id="ARBA00022729"/>
    </source>
</evidence>
<accession>A0A8K0JAW6</accession>
<feature type="chain" id="PRO_5035434637" description="endo-polygalacturonase" evidence="16">
    <location>
        <begin position="20"/>
        <end position="374"/>
    </location>
</feature>
<dbReference type="PANTHER" id="PTHR31884">
    <property type="entry name" value="POLYGALACTURONASE"/>
    <property type="match status" value="1"/>
</dbReference>
<dbReference type="PANTHER" id="PTHR31884:SF1">
    <property type="entry name" value="POLYGALACTURONASE"/>
    <property type="match status" value="1"/>
</dbReference>
<evidence type="ECO:0000256" key="8">
    <source>
        <dbReference type="ARBA" id="ARBA00023145"/>
    </source>
</evidence>
<comment type="caution">
    <text evidence="17">The sequence shown here is derived from an EMBL/GenBank/DDBJ whole genome shotgun (WGS) entry which is preliminary data.</text>
</comment>
<organism evidence="17 18">
    <name type="scientific">Claviceps africana</name>
    <dbReference type="NCBI Taxonomy" id="83212"/>
    <lineage>
        <taxon>Eukaryota</taxon>
        <taxon>Fungi</taxon>
        <taxon>Dikarya</taxon>
        <taxon>Ascomycota</taxon>
        <taxon>Pezizomycotina</taxon>
        <taxon>Sordariomycetes</taxon>
        <taxon>Hypocreomycetidae</taxon>
        <taxon>Hypocreales</taxon>
        <taxon>Clavicipitaceae</taxon>
        <taxon>Claviceps</taxon>
    </lineage>
</organism>
<dbReference type="InterPro" id="IPR050434">
    <property type="entry name" value="Glycosyl_hydrlase_28"/>
</dbReference>
<evidence type="ECO:0000256" key="6">
    <source>
        <dbReference type="ARBA" id="ARBA00022737"/>
    </source>
</evidence>
<keyword evidence="4" id="KW-0964">Secreted</keyword>
<proteinExistence type="inferred from homology"/>
<evidence type="ECO:0000313" key="17">
    <source>
        <dbReference type="EMBL" id="KAG5924096.1"/>
    </source>
</evidence>
<dbReference type="InterPro" id="IPR012334">
    <property type="entry name" value="Pectin_lyas_fold"/>
</dbReference>
<dbReference type="InterPro" id="IPR000743">
    <property type="entry name" value="Glyco_hydro_28"/>
</dbReference>
<keyword evidence="7 15" id="KW-0378">Hydrolase</keyword>
<evidence type="ECO:0000313" key="18">
    <source>
        <dbReference type="Proteomes" id="UP000811619"/>
    </source>
</evidence>
<keyword evidence="10 15" id="KW-0326">Glycosidase</keyword>
<dbReference type="SMART" id="SM00710">
    <property type="entry name" value="PbH1"/>
    <property type="match status" value="6"/>
</dbReference>
<evidence type="ECO:0000256" key="7">
    <source>
        <dbReference type="ARBA" id="ARBA00022801"/>
    </source>
</evidence>
<keyword evidence="9" id="KW-1015">Disulfide bond</keyword>
<comment type="subcellular location">
    <subcellularLocation>
        <location evidence="1">Secreted</location>
    </subcellularLocation>
</comment>